<dbReference type="GO" id="GO:0005576">
    <property type="term" value="C:extracellular region"/>
    <property type="evidence" value="ECO:0007669"/>
    <property type="project" value="UniProtKB-SubCell"/>
</dbReference>
<gene>
    <name evidence="7" type="primary">MSMB</name>
</gene>
<keyword evidence="4 6" id="KW-0732">Signal</keyword>
<dbReference type="PANTHER" id="PTHR10500:SF8">
    <property type="entry name" value="BETA-MICROSEMINOPROTEIN"/>
    <property type="match status" value="1"/>
</dbReference>
<protein>
    <recommendedName>
        <fullName evidence="6">Beta-microseminoprotein</fullName>
    </recommendedName>
</protein>
<dbReference type="Proteomes" id="UP000694414">
    <property type="component" value="Unplaced"/>
</dbReference>
<dbReference type="Pfam" id="PF05825">
    <property type="entry name" value="PSP94"/>
    <property type="match status" value="1"/>
</dbReference>
<evidence type="ECO:0000256" key="6">
    <source>
        <dbReference type="RuleBase" id="RU364124"/>
    </source>
</evidence>
<comment type="similarity">
    <text evidence="2 6">Belongs to the beta-microseminoprotein family.</text>
</comment>
<dbReference type="AlphaFoldDB" id="A0A8C8Z9V4"/>
<keyword evidence="5" id="KW-1015">Disulfide bond</keyword>
<keyword evidence="8" id="KW-1185">Reference proteome</keyword>
<evidence type="ECO:0000256" key="2">
    <source>
        <dbReference type="ARBA" id="ARBA00010352"/>
    </source>
</evidence>
<evidence type="ECO:0000313" key="7">
    <source>
        <dbReference type="Ensembl" id="ENSPSMP00000014267.1"/>
    </source>
</evidence>
<keyword evidence="3 6" id="KW-0964">Secreted</keyword>
<comment type="subcellular location">
    <subcellularLocation>
        <location evidence="1 6">Secreted</location>
    </subcellularLocation>
</comment>
<dbReference type="PANTHER" id="PTHR10500">
    <property type="entry name" value="BETA-MICROSEMINOPROTEIN"/>
    <property type="match status" value="1"/>
</dbReference>
<evidence type="ECO:0000256" key="3">
    <source>
        <dbReference type="ARBA" id="ARBA00022525"/>
    </source>
</evidence>
<evidence type="ECO:0000313" key="8">
    <source>
        <dbReference type="Proteomes" id="UP000694414"/>
    </source>
</evidence>
<proteinExistence type="inferred from homology"/>
<sequence length="114" mass="12422">MNALLGSLLVFATFLTLCNAQCYVILPEGTVGASLSECKDSDGVTHPLKAEWSTGNCEKCSCKENGIYCCSLVAKPVNYDESKCEKIFHKETCSFTVVEKDNPAKTCDVNGWII</sequence>
<dbReference type="Gene3D" id="2.10.70.10">
    <property type="entry name" value="Complement Module, domain 1"/>
    <property type="match status" value="1"/>
</dbReference>
<feature type="chain" id="PRO_5034968343" description="Beta-microseminoprotein" evidence="6">
    <location>
        <begin position="21"/>
        <end position="114"/>
    </location>
</feature>
<dbReference type="GeneTree" id="ENSGT00940000154371"/>
<evidence type="ECO:0000256" key="1">
    <source>
        <dbReference type="ARBA" id="ARBA00004613"/>
    </source>
</evidence>
<reference evidence="7" key="1">
    <citation type="submission" date="2025-08" db="UniProtKB">
        <authorList>
            <consortium name="Ensembl"/>
        </authorList>
    </citation>
    <scope>IDENTIFICATION</scope>
</reference>
<dbReference type="Gene3D" id="2.20.25.590">
    <property type="match status" value="1"/>
</dbReference>
<reference evidence="7" key="2">
    <citation type="submission" date="2025-09" db="UniProtKB">
        <authorList>
            <consortium name="Ensembl"/>
        </authorList>
    </citation>
    <scope>IDENTIFICATION</scope>
</reference>
<name>A0A8C8Z9V4_PROSS</name>
<evidence type="ECO:0000256" key="5">
    <source>
        <dbReference type="ARBA" id="ARBA00023157"/>
    </source>
</evidence>
<feature type="signal peptide" evidence="6">
    <location>
        <begin position="1"/>
        <end position="20"/>
    </location>
</feature>
<dbReference type="InterPro" id="IPR008735">
    <property type="entry name" value="PSP94"/>
</dbReference>
<accession>A0A8C8Z9V4</accession>
<evidence type="ECO:0000256" key="4">
    <source>
        <dbReference type="ARBA" id="ARBA00022729"/>
    </source>
</evidence>
<organism evidence="7 8">
    <name type="scientific">Prolemur simus</name>
    <name type="common">Greater bamboo lemur</name>
    <name type="synonym">Hapalemur simus</name>
    <dbReference type="NCBI Taxonomy" id="1328070"/>
    <lineage>
        <taxon>Eukaryota</taxon>
        <taxon>Metazoa</taxon>
        <taxon>Chordata</taxon>
        <taxon>Craniata</taxon>
        <taxon>Vertebrata</taxon>
        <taxon>Euteleostomi</taxon>
        <taxon>Mammalia</taxon>
        <taxon>Eutheria</taxon>
        <taxon>Euarchontoglires</taxon>
        <taxon>Primates</taxon>
        <taxon>Strepsirrhini</taxon>
        <taxon>Lemuriformes</taxon>
        <taxon>Lemuridae</taxon>
        <taxon>Prolemur</taxon>
    </lineage>
</organism>
<dbReference type="Ensembl" id="ENSPSMT00000016581.1">
    <property type="protein sequence ID" value="ENSPSMP00000014267.1"/>
    <property type="gene ID" value="ENSPSMG00000010231.1"/>
</dbReference>